<name>A0A813I6Y7_POLGL</name>
<organism evidence="2 3">
    <name type="scientific">Polarella glacialis</name>
    <name type="common">Dinoflagellate</name>
    <dbReference type="NCBI Taxonomy" id="89957"/>
    <lineage>
        <taxon>Eukaryota</taxon>
        <taxon>Sar</taxon>
        <taxon>Alveolata</taxon>
        <taxon>Dinophyceae</taxon>
        <taxon>Suessiales</taxon>
        <taxon>Suessiaceae</taxon>
        <taxon>Polarella</taxon>
    </lineage>
</organism>
<reference evidence="2" key="1">
    <citation type="submission" date="2021-02" db="EMBL/GenBank/DDBJ databases">
        <authorList>
            <person name="Dougan E. K."/>
            <person name="Rhodes N."/>
            <person name="Thang M."/>
            <person name="Chan C."/>
        </authorList>
    </citation>
    <scope>NUCLEOTIDE SEQUENCE</scope>
</reference>
<dbReference type="Proteomes" id="UP000626109">
    <property type="component" value="Unassembled WGS sequence"/>
</dbReference>
<dbReference type="AlphaFoldDB" id="A0A813I6Y7"/>
<evidence type="ECO:0000256" key="1">
    <source>
        <dbReference type="SAM" id="MobiDB-lite"/>
    </source>
</evidence>
<evidence type="ECO:0000313" key="2">
    <source>
        <dbReference type="EMBL" id="CAE8645539.1"/>
    </source>
</evidence>
<accession>A0A813I6Y7</accession>
<feature type="region of interest" description="Disordered" evidence="1">
    <location>
        <begin position="75"/>
        <end position="96"/>
    </location>
</feature>
<protein>
    <submittedName>
        <fullName evidence="2">Uncharacterized protein</fullName>
    </submittedName>
</protein>
<evidence type="ECO:0000313" key="3">
    <source>
        <dbReference type="Proteomes" id="UP000626109"/>
    </source>
</evidence>
<comment type="caution">
    <text evidence="2">The sequence shown here is derived from an EMBL/GenBank/DDBJ whole genome shotgun (WGS) entry which is preliminary data.</text>
</comment>
<feature type="compositionally biased region" description="Basic and acidic residues" evidence="1">
    <location>
        <begin position="80"/>
        <end position="95"/>
    </location>
</feature>
<dbReference type="EMBL" id="CAJNNW010003607">
    <property type="protein sequence ID" value="CAE8645539.1"/>
    <property type="molecule type" value="Genomic_DNA"/>
</dbReference>
<gene>
    <name evidence="2" type="ORF">PGLA2088_LOCUS3987</name>
</gene>
<proteinExistence type="predicted"/>
<sequence length="216" mass="23448">VEEVRIACATSPKGFELKAVVKEAGVKVLPPSAPKTVVTGASAELRHALDGLEARSAVEDHLEDARVMHAEQQMATAQSRRNELERALQQQRREAGALAQKQLRGIEAEARRTLAAAEQRARTEEMSLAAAEETLSRAEWRLGQLQRKAASFANHSARVSDNACDRAAQASSFGQHLAERVRLEGLGRARAAQDFADVEGRRLACLAAMPGLRPRA</sequence>
<feature type="non-terminal residue" evidence="2">
    <location>
        <position position="216"/>
    </location>
</feature>